<name>A0A0G4GWQ7_9ALVE</name>
<reference evidence="1" key="1">
    <citation type="submission" date="2014-11" db="EMBL/GenBank/DDBJ databases">
        <authorList>
            <person name="Otto D Thomas"/>
            <person name="Naeem Raeece"/>
        </authorList>
    </citation>
    <scope>NUCLEOTIDE SEQUENCE</scope>
</reference>
<sequence length="181" mass="19697">MPSEMIFKACKSRIARSTTRAEVLALEEGINAALHFANCTAPFYSNIRVGIDCDAVNVLSLLLSAERALLPSVPSSSSAERVLLPIIREMQDKACIVPVQAATDLVEQHRIGIFKIPTESNISDLLTKALDLGALTHLMSPSPSLFPVFGSEIVFSLPPLNLRDRPTIEKERRGDGEELTA</sequence>
<accession>A0A0G4GWQ7</accession>
<dbReference type="PhylomeDB" id="A0A0G4GWQ7"/>
<dbReference type="AlphaFoldDB" id="A0A0G4GWQ7"/>
<organism evidence="1">
    <name type="scientific">Chromera velia CCMP2878</name>
    <dbReference type="NCBI Taxonomy" id="1169474"/>
    <lineage>
        <taxon>Eukaryota</taxon>
        <taxon>Sar</taxon>
        <taxon>Alveolata</taxon>
        <taxon>Colpodellida</taxon>
        <taxon>Chromeraceae</taxon>
        <taxon>Chromera</taxon>
    </lineage>
</organism>
<gene>
    <name evidence="1" type="ORF">Cvel_23711</name>
</gene>
<dbReference type="EMBL" id="CDMZ01001631">
    <property type="protein sequence ID" value="CEM35410.1"/>
    <property type="molecule type" value="Genomic_DNA"/>
</dbReference>
<protein>
    <submittedName>
        <fullName evidence="1">Uncharacterized protein</fullName>
    </submittedName>
</protein>
<dbReference type="VEuPathDB" id="CryptoDB:Cvel_23711"/>
<evidence type="ECO:0000313" key="1">
    <source>
        <dbReference type="EMBL" id="CEM35410.1"/>
    </source>
</evidence>
<proteinExistence type="predicted"/>